<feature type="non-terminal residue" evidence="2">
    <location>
        <position position="28"/>
    </location>
</feature>
<organism evidence="2">
    <name type="scientific">marine metagenome</name>
    <dbReference type="NCBI Taxonomy" id="408172"/>
    <lineage>
        <taxon>unclassified sequences</taxon>
        <taxon>metagenomes</taxon>
        <taxon>ecological metagenomes</taxon>
    </lineage>
</organism>
<feature type="non-terminal residue" evidence="2">
    <location>
        <position position="1"/>
    </location>
</feature>
<accession>A0A383C0I0</accession>
<feature type="region of interest" description="Disordered" evidence="1">
    <location>
        <begin position="1"/>
        <end position="28"/>
    </location>
</feature>
<proteinExistence type="predicted"/>
<feature type="compositionally biased region" description="Basic and acidic residues" evidence="1">
    <location>
        <begin position="7"/>
        <end position="28"/>
    </location>
</feature>
<gene>
    <name evidence="2" type="ORF">METZ01_LOCUS478433</name>
</gene>
<sequence length="28" mass="3051">VEATGAKNDDDQVRAGLESRARGERRGH</sequence>
<evidence type="ECO:0000256" key="1">
    <source>
        <dbReference type="SAM" id="MobiDB-lite"/>
    </source>
</evidence>
<reference evidence="2" key="1">
    <citation type="submission" date="2018-05" db="EMBL/GenBank/DDBJ databases">
        <authorList>
            <person name="Lanie J.A."/>
            <person name="Ng W.-L."/>
            <person name="Kazmierczak K.M."/>
            <person name="Andrzejewski T.M."/>
            <person name="Davidsen T.M."/>
            <person name="Wayne K.J."/>
            <person name="Tettelin H."/>
            <person name="Glass J.I."/>
            <person name="Rusch D."/>
            <person name="Podicherti R."/>
            <person name="Tsui H.-C.T."/>
            <person name="Winkler M.E."/>
        </authorList>
    </citation>
    <scope>NUCLEOTIDE SEQUENCE</scope>
</reference>
<dbReference type="AlphaFoldDB" id="A0A383C0I0"/>
<name>A0A383C0I0_9ZZZZ</name>
<dbReference type="EMBL" id="UINC01204720">
    <property type="protein sequence ID" value="SVE25579.1"/>
    <property type="molecule type" value="Genomic_DNA"/>
</dbReference>
<evidence type="ECO:0000313" key="2">
    <source>
        <dbReference type="EMBL" id="SVE25579.1"/>
    </source>
</evidence>
<protein>
    <submittedName>
        <fullName evidence="2">Uncharacterized protein</fullName>
    </submittedName>
</protein>